<feature type="compositionally biased region" description="Basic and acidic residues" evidence="3">
    <location>
        <begin position="1"/>
        <end position="10"/>
    </location>
</feature>
<feature type="compositionally biased region" description="Polar residues" evidence="3">
    <location>
        <begin position="157"/>
        <end position="179"/>
    </location>
</feature>
<feature type="compositionally biased region" description="Polar residues" evidence="3">
    <location>
        <begin position="97"/>
        <end position="126"/>
    </location>
</feature>
<dbReference type="PANTHER" id="PTHR23509:SF10">
    <property type="entry name" value="LD21067P"/>
    <property type="match status" value="1"/>
</dbReference>
<evidence type="ECO:0000256" key="1">
    <source>
        <dbReference type="ARBA" id="ARBA00038464"/>
    </source>
</evidence>
<sequence>MADRGNRSKDSTPPPLLLMPAGGGLTLNPPDQGNVLMPVIQSEPSLLDEDGEADSFVGQSPPPRPNSTPSTSSLFSNSSNSSDPFSQVGHHPPPSQPGFSSVPFSTSTASHMPPMQQTPTGPSQPTRLPGQGPPGPGQFQNQFPPGANAPTPPGKGSFQSGPPGQTFAPQVQGTSQNPNMFRREMGRPKYAQPPPGTYAPSGGGNISQMPSFMDQKPPQTPPQMLHMSSPPVAQVSPTVPHFTPGPPSNDAFPSHVNVSEAPGLPGMYHPVHPHWCYCKKVENKDIWYMFSLIDSIKLEETFNSGQSGAVVPTDGGRYDVYIEQRLRKPVYWDAEANQDEYRNALINNTWHKRLEFPSGETIVMHNANVIVHFPSSSQPDEWGTSQEYDPFVTGEGSRPRVVKRGEPIQIDHLVFVVHGIGSICDVNFRNIVECVDDFRSISLSLVKSHFKQYKDTGRIGRVEYIPVHWHTALHGDATGIDKRLKQITLPSTGKLRHFVNDTLMDILFYTSPVYCQFIADTVGSEMNRLYQLFLSRNPQFRGTVSVAGHSLGSSVLFDLLLHQKDSSDNDAPLLDPAIENLEQKLDNSDAGSQVSEDRSEEQVTELSLEDLLAKVGLQEKAHIFHQEQIDIEALSMCSEDDLKDLGLPMGPRKKLKGLLKEENERKEQKQIQAKKKAIAAEERKMREKIAAEMKQQEEEATQINGNLRRSNSRVKMDFVLGSAGTGQPFVKYPQLNFEPCALFTMGSPVGIFAASRGIENIGEDFKLPTCPRILEPLINPSACNIKPVLIPHHKGRKRLHLELKESLSRVGADIKQKIVDSLRSTWNSINQFAKAHRTDSPSLEDQVDTEMSSVMHDLSHDDDTSSIASSHDEDIHMGQLNEGRRIDYVLQERPIESFNDYIFALSSHGCYWIVWFLVLSKFNIVESEDTVLLVLKELYGPFGILPQMPGPENQNKGYLTGPPPQMWSQKDQSLPPMSQSQPGGQQYIPAIPPMNQATSVPLVSPGQHFTSPQHSMTPPRPSGPNLGPPPLTGFARPNVH</sequence>
<dbReference type="InterPro" id="IPR058055">
    <property type="entry name" value="PA-PLA1"/>
</dbReference>
<dbReference type="Pfam" id="PF00536">
    <property type="entry name" value="SAM_1"/>
    <property type="match status" value="1"/>
</dbReference>
<feature type="compositionally biased region" description="Low complexity" evidence="3">
    <location>
        <begin position="137"/>
        <end position="146"/>
    </location>
</feature>
<dbReference type="InterPro" id="IPR001660">
    <property type="entry name" value="SAM"/>
</dbReference>
<feature type="compositionally biased region" description="Low complexity" evidence="3">
    <location>
        <begin position="972"/>
        <end position="986"/>
    </location>
</feature>
<protein>
    <recommendedName>
        <fullName evidence="4">DDHD domain-containing protein</fullName>
    </recommendedName>
</protein>
<dbReference type="InterPro" id="IPR057825">
    <property type="entry name" value="WWE_SEC23-DDH2"/>
</dbReference>
<dbReference type="Pfam" id="PF23464">
    <property type="entry name" value="WWE_3"/>
    <property type="match status" value="1"/>
</dbReference>
<evidence type="ECO:0000259" key="4">
    <source>
        <dbReference type="PROSITE" id="PS51043"/>
    </source>
</evidence>
<gene>
    <name evidence="5" type="ORF">KUTeg_005569</name>
</gene>
<dbReference type="Proteomes" id="UP001217089">
    <property type="component" value="Unassembled WGS sequence"/>
</dbReference>
<dbReference type="EMBL" id="JARBDR010000246">
    <property type="protein sequence ID" value="KAJ8317665.1"/>
    <property type="molecule type" value="Genomic_DNA"/>
</dbReference>
<feature type="region of interest" description="Disordered" evidence="3">
    <location>
        <begin position="951"/>
        <end position="1040"/>
    </location>
</feature>
<dbReference type="Gene3D" id="1.10.150.50">
    <property type="entry name" value="Transcription Factor, Ets-1"/>
    <property type="match status" value="1"/>
</dbReference>
<evidence type="ECO:0000313" key="6">
    <source>
        <dbReference type="Proteomes" id="UP001217089"/>
    </source>
</evidence>
<dbReference type="SUPFAM" id="SSF47769">
    <property type="entry name" value="SAM/Pointed domain"/>
    <property type="match status" value="1"/>
</dbReference>
<organism evidence="5 6">
    <name type="scientific">Tegillarca granosa</name>
    <name type="common">Malaysian cockle</name>
    <name type="synonym">Anadara granosa</name>
    <dbReference type="NCBI Taxonomy" id="220873"/>
    <lineage>
        <taxon>Eukaryota</taxon>
        <taxon>Metazoa</taxon>
        <taxon>Spiralia</taxon>
        <taxon>Lophotrochozoa</taxon>
        <taxon>Mollusca</taxon>
        <taxon>Bivalvia</taxon>
        <taxon>Autobranchia</taxon>
        <taxon>Pteriomorphia</taxon>
        <taxon>Arcoida</taxon>
        <taxon>Arcoidea</taxon>
        <taxon>Arcidae</taxon>
        <taxon>Tegillarca</taxon>
    </lineage>
</organism>
<dbReference type="PANTHER" id="PTHR23509">
    <property type="entry name" value="PA-PL1 PHOSPHOLIPASE FAMILY"/>
    <property type="match status" value="1"/>
</dbReference>
<reference evidence="5 6" key="1">
    <citation type="submission" date="2022-12" db="EMBL/GenBank/DDBJ databases">
        <title>Chromosome-level genome of Tegillarca granosa.</title>
        <authorList>
            <person name="Kim J."/>
        </authorList>
    </citation>
    <scope>NUCLEOTIDE SEQUENCE [LARGE SCALE GENOMIC DNA]</scope>
    <source>
        <strain evidence="5">Teg-2019</strain>
        <tissue evidence="5">Adductor muscle</tissue>
    </source>
</reference>
<evidence type="ECO:0000256" key="2">
    <source>
        <dbReference type="SAM" id="Coils"/>
    </source>
</evidence>
<keyword evidence="2" id="KW-0175">Coiled coil</keyword>
<comment type="caution">
    <text evidence="5">The sequence shown here is derived from an EMBL/GenBank/DDBJ whole genome shotgun (WGS) entry which is preliminary data.</text>
</comment>
<evidence type="ECO:0000256" key="3">
    <source>
        <dbReference type="SAM" id="MobiDB-lite"/>
    </source>
</evidence>
<proteinExistence type="inferred from homology"/>
<dbReference type="InterPro" id="IPR004177">
    <property type="entry name" value="DDHD_dom"/>
</dbReference>
<feature type="coiled-coil region" evidence="2">
    <location>
        <begin position="652"/>
        <end position="713"/>
    </location>
</feature>
<feature type="region of interest" description="Disordered" evidence="3">
    <location>
        <begin position="1"/>
        <end position="229"/>
    </location>
</feature>
<dbReference type="InterPro" id="IPR013761">
    <property type="entry name" value="SAM/pointed_sf"/>
</dbReference>
<feature type="compositionally biased region" description="Polar residues" evidence="3">
    <location>
        <begin position="995"/>
        <end position="1016"/>
    </location>
</feature>
<dbReference type="Pfam" id="PF02862">
    <property type="entry name" value="DDHD"/>
    <property type="match status" value="1"/>
</dbReference>
<name>A0ABQ9FN36_TEGGR</name>
<dbReference type="PROSITE" id="PS51043">
    <property type="entry name" value="DDHD"/>
    <property type="match status" value="1"/>
</dbReference>
<evidence type="ECO:0000313" key="5">
    <source>
        <dbReference type="EMBL" id="KAJ8317665.1"/>
    </source>
</evidence>
<comment type="similarity">
    <text evidence="1">Belongs to the PA-PLA1 family.</text>
</comment>
<keyword evidence="6" id="KW-1185">Reference proteome</keyword>
<feature type="domain" description="DDHD" evidence="4">
    <location>
        <begin position="735"/>
        <end position="927"/>
    </location>
</feature>
<feature type="compositionally biased region" description="Pro residues" evidence="3">
    <location>
        <begin position="1018"/>
        <end position="1031"/>
    </location>
</feature>
<accession>A0ABQ9FN36</accession>
<dbReference type="SMART" id="SM01127">
    <property type="entry name" value="DDHD"/>
    <property type="match status" value="1"/>
</dbReference>
<feature type="compositionally biased region" description="Low complexity" evidence="3">
    <location>
        <begin position="67"/>
        <end position="86"/>
    </location>
</feature>